<dbReference type="Gene3D" id="1.10.10.10">
    <property type="entry name" value="Winged helix-like DNA-binding domain superfamily/Winged helix DNA-binding domain"/>
    <property type="match status" value="1"/>
</dbReference>
<dbReference type="EMBL" id="JAVREP010000009">
    <property type="protein sequence ID" value="MDT0329691.1"/>
    <property type="molecule type" value="Genomic_DNA"/>
</dbReference>
<evidence type="ECO:0000259" key="1">
    <source>
        <dbReference type="SMART" id="SM00347"/>
    </source>
</evidence>
<name>A0ABU2MCP3_9ACTN</name>
<dbReference type="SMART" id="SM00347">
    <property type="entry name" value="HTH_MARR"/>
    <property type="match status" value="1"/>
</dbReference>
<dbReference type="InterPro" id="IPR036388">
    <property type="entry name" value="WH-like_DNA-bd_sf"/>
</dbReference>
<protein>
    <submittedName>
        <fullName evidence="2">MarR family winged helix-turn-helix transcriptional regulator</fullName>
    </submittedName>
</protein>
<organism evidence="2 3">
    <name type="scientific">Nocardiopsis lambiniae</name>
    <dbReference type="NCBI Taxonomy" id="3075539"/>
    <lineage>
        <taxon>Bacteria</taxon>
        <taxon>Bacillati</taxon>
        <taxon>Actinomycetota</taxon>
        <taxon>Actinomycetes</taxon>
        <taxon>Streptosporangiales</taxon>
        <taxon>Nocardiopsidaceae</taxon>
        <taxon>Nocardiopsis</taxon>
    </lineage>
</organism>
<reference evidence="3" key="1">
    <citation type="submission" date="2023-07" db="EMBL/GenBank/DDBJ databases">
        <title>30 novel species of actinomycetes from the DSMZ collection.</title>
        <authorList>
            <person name="Nouioui I."/>
        </authorList>
    </citation>
    <scope>NUCLEOTIDE SEQUENCE [LARGE SCALE GENOMIC DNA]</scope>
    <source>
        <strain evidence="3">DSM 44743</strain>
    </source>
</reference>
<sequence length="148" mass="15568">MSTENSRPEPPALSTSILVLTLARQVEGELGAALAPLDLTVARLGLLGHISGMPGISFSELARMSGITVQSAHTGVKALVAAGWVRDLTARPGAASTIEITPEGKRLLERAGREIARIDERLFGSDADPIRHQVGTAIRAAFAGIPRR</sequence>
<dbReference type="SUPFAM" id="SSF46785">
    <property type="entry name" value="Winged helix' DNA-binding domain"/>
    <property type="match status" value="1"/>
</dbReference>
<dbReference type="RefSeq" id="WP_311512325.1">
    <property type="nucleotide sequence ID" value="NZ_JAVREP010000009.1"/>
</dbReference>
<gene>
    <name evidence="2" type="ORF">RM479_14830</name>
</gene>
<keyword evidence="3" id="KW-1185">Reference proteome</keyword>
<comment type="caution">
    <text evidence="2">The sequence shown here is derived from an EMBL/GenBank/DDBJ whole genome shotgun (WGS) entry which is preliminary data.</text>
</comment>
<evidence type="ECO:0000313" key="2">
    <source>
        <dbReference type="EMBL" id="MDT0329691.1"/>
    </source>
</evidence>
<proteinExistence type="predicted"/>
<dbReference type="InterPro" id="IPR000835">
    <property type="entry name" value="HTH_MarR-typ"/>
</dbReference>
<feature type="domain" description="HTH marR-type" evidence="1">
    <location>
        <begin position="32"/>
        <end position="131"/>
    </location>
</feature>
<evidence type="ECO:0000313" key="3">
    <source>
        <dbReference type="Proteomes" id="UP001183390"/>
    </source>
</evidence>
<accession>A0ABU2MCP3</accession>
<dbReference type="Proteomes" id="UP001183390">
    <property type="component" value="Unassembled WGS sequence"/>
</dbReference>
<dbReference type="InterPro" id="IPR036390">
    <property type="entry name" value="WH_DNA-bd_sf"/>
</dbReference>
<dbReference type="Pfam" id="PF12802">
    <property type="entry name" value="MarR_2"/>
    <property type="match status" value="1"/>
</dbReference>